<feature type="compositionally biased region" description="Low complexity" evidence="1">
    <location>
        <begin position="52"/>
        <end position="71"/>
    </location>
</feature>
<feature type="region of interest" description="Disordered" evidence="1">
    <location>
        <begin position="1"/>
        <end position="71"/>
    </location>
</feature>
<feature type="transmembrane region" description="Helical" evidence="2">
    <location>
        <begin position="95"/>
        <end position="116"/>
    </location>
</feature>
<keyword evidence="2" id="KW-1133">Transmembrane helix</keyword>
<dbReference type="GO" id="GO:0005789">
    <property type="term" value="C:endoplasmic reticulum membrane"/>
    <property type="evidence" value="ECO:0007669"/>
    <property type="project" value="TreeGrafter"/>
</dbReference>
<evidence type="ECO:0000313" key="4">
    <source>
        <dbReference type="EMBL" id="CAC5392014.1"/>
    </source>
</evidence>
<dbReference type="OrthoDB" id="10062435at2759"/>
<dbReference type="GO" id="GO:0005509">
    <property type="term" value="F:calcium ion binding"/>
    <property type="evidence" value="ECO:0007669"/>
    <property type="project" value="InterPro"/>
</dbReference>
<dbReference type="PANTHER" id="PTHR16213">
    <property type="entry name" value="SELENOPROTEIN N"/>
    <property type="match status" value="1"/>
</dbReference>
<sequence>MPSPPDKGGTGENEVRRRKTRSQSKTETNNGQSQLDSEETNGTNQEVDDQTTESPPATSEPTEQQTQQQQWQPQPFYQEVLVVPPNRIIFAIPKWVVYTGTAIIGIIFVALGGFVGDKIYKTYFFPGQMLPNMTFSAVGDEGWKFFQKYDRDGDLKLSLDEYETLYHTLIASGINVTTDLQYKADYTVGKDEQTITMQAYFQPLLLETMNTNLSDPSEQIDSLKGLQEWKTLNKETRDFGVTQFKGFLPPNNSFIDEPGKVYQIWNINSTSLPDIPSHRSSNKWLPPRVEDELVVIHQLLSMFHPCPFLRSRFPPQGGVASVRAYNKEYLDISFRLHAEFQLSEPPNNPMWFTPAQFTGNLIISRDYKKIIYFHMYVPTDKKLNVDMEWINDIETAAAMQVDIGFLPQMEMNMVSKTNDLEKTVKGIKWTNEIPEFDVKRKIEIKMYPFKEVPYFNFTDSFERAQKEDKLSPPVVALLKESYISNWALVADLQELEKDPHQPVYSKTASHFLQNYKFPVMMYLALKNGTIVHRVNANDFMHSPEGEYSVSMLDSFWQLLYGDEGLIPTRKVTTQRPELFREKRLEKREEIPPEHTNEEKYLQFLKEGVRRAQNYL</sequence>
<feature type="domain" description="EF-hand" evidence="3">
    <location>
        <begin position="137"/>
        <end position="172"/>
    </location>
</feature>
<dbReference type="PROSITE" id="PS50222">
    <property type="entry name" value="EF_HAND_2"/>
    <property type="match status" value="1"/>
</dbReference>
<accession>A0A6J8CAA2</accession>
<dbReference type="AlphaFoldDB" id="A0A6J8CAA2"/>
<dbReference type="Proteomes" id="UP000507470">
    <property type="component" value="Unassembled WGS sequence"/>
</dbReference>
<name>A0A6J8CAA2_MYTCO</name>
<feature type="compositionally biased region" description="Polar residues" evidence="1">
    <location>
        <begin position="23"/>
        <end position="45"/>
    </location>
</feature>
<dbReference type="PANTHER" id="PTHR16213:SF78">
    <property type="entry name" value="SELENOPROTEIN N"/>
    <property type="match status" value="1"/>
</dbReference>
<organism evidence="4 5">
    <name type="scientific">Mytilus coruscus</name>
    <name type="common">Sea mussel</name>
    <dbReference type="NCBI Taxonomy" id="42192"/>
    <lineage>
        <taxon>Eukaryota</taxon>
        <taxon>Metazoa</taxon>
        <taxon>Spiralia</taxon>
        <taxon>Lophotrochozoa</taxon>
        <taxon>Mollusca</taxon>
        <taxon>Bivalvia</taxon>
        <taxon>Autobranchia</taxon>
        <taxon>Pteriomorphia</taxon>
        <taxon>Mytilida</taxon>
        <taxon>Mytiloidea</taxon>
        <taxon>Mytilidae</taxon>
        <taxon>Mytilinae</taxon>
        <taxon>Mytilus</taxon>
    </lineage>
</organism>
<reference evidence="4 5" key="1">
    <citation type="submission" date="2020-06" db="EMBL/GenBank/DDBJ databases">
        <authorList>
            <person name="Li R."/>
            <person name="Bekaert M."/>
        </authorList>
    </citation>
    <scope>NUCLEOTIDE SEQUENCE [LARGE SCALE GENOMIC DNA]</scope>
    <source>
        <strain evidence="5">wild</strain>
    </source>
</reference>
<evidence type="ECO:0000259" key="3">
    <source>
        <dbReference type="PROSITE" id="PS50222"/>
    </source>
</evidence>
<protein>
    <submittedName>
        <fullName evidence="4">SEPN1</fullName>
    </submittedName>
</protein>
<dbReference type="InterPro" id="IPR002048">
    <property type="entry name" value="EF_hand_dom"/>
</dbReference>
<keyword evidence="2" id="KW-0812">Transmembrane</keyword>
<gene>
    <name evidence="4" type="ORF">MCOR_26980</name>
</gene>
<keyword evidence="5" id="KW-1185">Reference proteome</keyword>
<keyword evidence="2" id="KW-0472">Membrane</keyword>
<evidence type="ECO:0000256" key="1">
    <source>
        <dbReference type="SAM" id="MobiDB-lite"/>
    </source>
</evidence>
<evidence type="ECO:0000256" key="2">
    <source>
        <dbReference type="SAM" id="Phobius"/>
    </source>
</evidence>
<dbReference type="GO" id="GO:0055074">
    <property type="term" value="P:calcium ion homeostasis"/>
    <property type="evidence" value="ECO:0007669"/>
    <property type="project" value="TreeGrafter"/>
</dbReference>
<dbReference type="EMBL" id="CACVKT020004886">
    <property type="protein sequence ID" value="CAC5392014.1"/>
    <property type="molecule type" value="Genomic_DNA"/>
</dbReference>
<evidence type="ECO:0000313" key="5">
    <source>
        <dbReference type="Proteomes" id="UP000507470"/>
    </source>
</evidence>
<proteinExistence type="predicted"/>